<comment type="caution">
    <text evidence="1">The sequence shown here is derived from an EMBL/GenBank/DDBJ whole genome shotgun (WGS) entry which is preliminary data.</text>
</comment>
<dbReference type="EMBL" id="PFBD01000020">
    <property type="protein sequence ID" value="PIR87020.1"/>
    <property type="molecule type" value="Genomic_DNA"/>
</dbReference>
<evidence type="ECO:0000313" key="1">
    <source>
        <dbReference type="EMBL" id="PIR87020.1"/>
    </source>
</evidence>
<reference evidence="2" key="1">
    <citation type="submission" date="2017-09" db="EMBL/GenBank/DDBJ databases">
        <title>Depth-based differentiation of microbial function through sediment-hosted aquifers and enrichment of novel symbionts in the deep terrestrial subsurface.</title>
        <authorList>
            <person name="Probst A.J."/>
            <person name="Ladd B."/>
            <person name="Jarett J.K."/>
            <person name="Geller-Mcgrath D.E."/>
            <person name="Sieber C.M.K."/>
            <person name="Emerson J.B."/>
            <person name="Anantharaman K."/>
            <person name="Thomas B.C."/>
            <person name="Malmstrom R."/>
            <person name="Stieglmeier M."/>
            <person name="Klingl A."/>
            <person name="Woyke T."/>
            <person name="Ryan C.M."/>
            <person name="Banfield J.F."/>
        </authorList>
    </citation>
    <scope>NUCLEOTIDE SEQUENCE [LARGE SCALE GENOMIC DNA]</scope>
</reference>
<protein>
    <submittedName>
        <fullName evidence="1">Uncharacterized protein</fullName>
    </submittedName>
</protein>
<organism evidence="1 2">
    <name type="scientific">Candidatus Harrisonbacteria bacterium CG10_big_fil_rev_8_21_14_0_10_49_15</name>
    <dbReference type="NCBI Taxonomy" id="1974587"/>
    <lineage>
        <taxon>Bacteria</taxon>
        <taxon>Candidatus Harrisoniibacteriota</taxon>
    </lineage>
</organism>
<evidence type="ECO:0000313" key="2">
    <source>
        <dbReference type="Proteomes" id="UP000229526"/>
    </source>
</evidence>
<dbReference type="Proteomes" id="UP000229526">
    <property type="component" value="Unassembled WGS sequence"/>
</dbReference>
<sequence>MRLRRGRGPAWLPGVATQRAGVAHDALGIASDASATGLASDSGAAERVGSATVDDFVGHLASPFSQLRGGCAVKGSSTAVPRFVTSAAGSPVQGGAGATVRRHGSAEVVGVEAASRVGRATPVGVHAAALDLPAVHDPAPGDAVVFDRIHCFLLSPNSVGVVRLWEPRVQFL</sequence>
<gene>
    <name evidence="1" type="ORF">COU11_02205</name>
</gene>
<proteinExistence type="predicted"/>
<dbReference type="AlphaFoldDB" id="A0A2H0UKV9"/>
<name>A0A2H0UKV9_9BACT</name>
<accession>A0A2H0UKV9</accession>